<keyword evidence="2" id="KW-1015">Disulfide bond</keyword>
<reference evidence="7" key="1">
    <citation type="submission" date="2021-01" db="EMBL/GenBank/DDBJ databases">
        <title>Whole genome shotgun sequence of Virgisporangium aliadipatigenens NBRC 105644.</title>
        <authorList>
            <person name="Komaki H."/>
            <person name="Tamura T."/>
        </authorList>
    </citation>
    <scope>NUCLEOTIDE SEQUENCE</scope>
    <source>
        <strain evidence="7">NBRC 105644</strain>
    </source>
</reference>
<comment type="caution">
    <text evidence="7">The sequence shown here is derived from an EMBL/GenBank/DDBJ whole genome shotgun (WGS) entry which is preliminary data.</text>
</comment>
<feature type="disulfide bond" evidence="2">
    <location>
        <begin position="52"/>
        <end position="78"/>
    </location>
</feature>
<feature type="disulfide bond" evidence="2">
    <location>
        <begin position="118"/>
        <end position="127"/>
    </location>
</feature>
<gene>
    <name evidence="7" type="ORF">Val02_78830</name>
</gene>
<dbReference type="Gene3D" id="3.40.50.1110">
    <property type="entry name" value="SGNH hydrolase"/>
    <property type="match status" value="1"/>
</dbReference>
<dbReference type="InterPro" id="IPR037460">
    <property type="entry name" value="SEST-like"/>
</dbReference>
<dbReference type="Pfam" id="PF13472">
    <property type="entry name" value="Lipase_GDSL_2"/>
    <property type="match status" value="1"/>
</dbReference>
<feature type="disulfide bond" evidence="2">
    <location>
        <begin position="176"/>
        <end position="223"/>
    </location>
</feature>
<dbReference type="GO" id="GO:0004806">
    <property type="term" value="F:triacylglycerol lipase activity"/>
    <property type="evidence" value="ECO:0007669"/>
    <property type="project" value="TreeGrafter"/>
</dbReference>
<evidence type="ECO:0000259" key="6">
    <source>
        <dbReference type="Pfam" id="PF13472"/>
    </source>
</evidence>
<dbReference type="GO" id="GO:0019433">
    <property type="term" value="P:triglyceride catabolic process"/>
    <property type="evidence" value="ECO:0007669"/>
    <property type="project" value="TreeGrafter"/>
</dbReference>
<keyword evidence="4" id="KW-1133">Transmembrane helix</keyword>
<feature type="transmembrane region" description="Helical" evidence="4">
    <location>
        <begin position="307"/>
        <end position="325"/>
    </location>
</feature>
<feature type="active site" description="Nucleophile" evidence="1">
    <location>
        <position position="38"/>
    </location>
</feature>
<dbReference type="PANTHER" id="PTHR37981:SF1">
    <property type="entry name" value="SGNH HYDROLASE-TYPE ESTERASE DOMAIN-CONTAINING PROTEIN"/>
    <property type="match status" value="1"/>
</dbReference>
<keyword evidence="4" id="KW-0472">Membrane</keyword>
<feature type="compositionally biased region" description="Low complexity" evidence="3">
    <location>
        <begin position="277"/>
        <end position="293"/>
    </location>
</feature>
<evidence type="ECO:0000256" key="1">
    <source>
        <dbReference type="PIRSR" id="PIRSR637460-1"/>
    </source>
</evidence>
<evidence type="ECO:0000313" key="7">
    <source>
        <dbReference type="EMBL" id="GIJ50997.1"/>
    </source>
</evidence>
<feature type="region of interest" description="Disordered" evidence="3">
    <location>
        <begin position="267"/>
        <end position="295"/>
    </location>
</feature>
<dbReference type="SUPFAM" id="SSF52266">
    <property type="entry name" value="SGNH hydrolase"/>
    <property type="match status" value="1"/>
</dbReference>
<organism evidence="7 8">
    <name type="scientific">Virgisporangium aliadipatigenens</name>
    <dbReference type="NCBI Taxonomy" id="741659"/>
    <lineage>
        <taxon>Bacteria</taxon>
        <taxon>Bacillati</taxon>
        <taxon>Actinomycetota</taxon>
        <taxon>Actinomycetes</taxon>
        <taxon>Micromonosporales</taxon>
        <taxon>Micromonosporaceae</taxon>
        <taxon>Virgisporangium</taxon>
    </lineage>
</organism>
<accession>A0A8J4DWC8</accession>
<keyword evidence="4" id="KW-0812">Transmembrane</keyword>
<feature type="chain" id="PRO_5035284429" description="SGNH hydrolase-type esterase domain-containing protein" evidence="5">
    <location>
        <begin position="25"/>
        <end position="338"/>
    </location>
</feature>
<dbReference type="InterPro" id="IPR013830">
    <property type="entry name" value="SGNH_hydro"/>
</dbReference>
<feature type="signal peptide" evidence="5">
    <location>
        <begin position="1"/>
        <end position="24"/>
    </location>
</feature>
<proteinExistence type="predicted"/>
<evidence type="ECO:0000313" key="8">
    <source>
        <dbReference type="Proteomes" id="UP000619260"/>
    </source>
</evidence>
<feature type="active site" evidence="1">
    <location>
        <position position="242"/>
    </location>
</feature>
<dbReference type="EMBL" id="BOPF01000042">
    <property type="protein sequence ID" value="GIJ50997.1"/>
    <property type="molecule type" value="Genomic_DNA"/>
</dbReference>
<dbReference type="InterPro" id="IPR036514">
    <property type="entry name" value="SGNH_hydro_sf"/>
</dbReference>
<dbReference type="CDD" id="cd01823">
    <property type="entry name" value="SEST_like"/>
    <property type="match status" value="1"/>
</dbReference>
<feature type="domain" description="SGNH hydrolase-type esterase" evidence="6">
    <location>
        <begin position="34"/>
        <end position="248"/>
    </location>
</feature>
<name>A0A8J4DWC8_9ACTN</name>
<protein>
    <recommendedName>
        <fullName evidence="6">SGNH hydrolase-type esterase domain-containing protein</fullName>
    </recommendedName>
</protein>
<dbReference type="RefSeq" id="WP_203904411.1">
    <property type="nucleotide sequence ID" value="NZ_BOPF01000042.1"/>
</dbReference>
<evidence type="ECO:0000256" key="2">
    <source>
        <dbReference type="PIRSR" id="PIRSR637460-2"/>
    </source>
</evidence>
<evidence type="ECO:0000256" key="4">
    <source>
        <dbReference type="SAM" id="Phobius"/>
    </source>
</evidence>
<dbReference type="AlphaFoldDB" id="A0A8J4DWC8"/>
<dbReference type="Proteomes" id="UP000619260">
    <property type="component" value="Unassembled WGS sequence"/>
</dbReference>
<keyword evidence="5" id="KW-0732">Signal</keyword>
<evidence type="ECO:0000256" key="3">
    <source>
        <dbReference type="SAM" id="MobiDB-lite"/>
    </source>
</evidence>
<sequence length="338" mass="33680">MKSIYVAAAAVVAAAFLAPGAATAAPVSTVDYVALGDSYASGLGAGGETGTCKVSTGAYATLWAAAAPDVVSLTQKSCAGATTADVATQIGALNDKTDLVTVTIGGNDLALLSAVRVCTGTTPTPACEEALSKIRDRLAELPGRLAGMFQAVKTAAPKAKVAVLGYPLPFEGAETCSRVPLPKAVRDFGDLAVTSVNDMLRAQAAPGVTYVDVTRPFAGHGVCSATPWIIGVEGLSAGTTLHPSAQGQTQGYLAALTAAVGTPQEFLAGLQPPASPSPSASPAASPSPTNLANGGNGGGLPVTGVNVWWLVGAGLALLLAGAILYRTLRPRRIEVVSG</sequence>
<dbReference type="PANTHER" id="PTHR37981">
    <property type="entry name" value="LIPASE 2"/>
    <property type="match status" value="1"/>
</dbReference>
<evidence type="ECO:0000256" key="5">
    <source>
        <dbReference type="SAM" id="SignalP"/>
    </source>
</evidence>
<keyword evidence="8" id="KW-1185">Reference proteome</keyword>